<accession>A0A7U2EV91</accession>
<reference evidence="3" key="1">
    <citation type="journal article" date="2021" name="BMC Genomics">
        <title>Chromosome-level genome assembly and manually-curated proteome of model necrotroph Parastagonospora nodorum Sn15 reveals a genome-wide trove of candidate effector homologs, and redundancy of virulence-related functions within an accessory chromosome.</title>
        <authorList>
            <person name="Bertazzoni S."/>
            <person name="Jones D.A.B."/>
            <person name="Phan H.T."/>
            <person name="Tan K.-C."/>
            <person name="Hane J.K."/>
        </authorList>
    </citation>
    <scope>NUCLEOTIDE SEQUENCE [LARGE SCALE GENOMIC DNA]</scope>
    <source>
        <strain evidence="3">SN15 / ATCC MYA-4574 / FGSC 10173)</strain>
    </source>
</reference>
<evidence type="ECO:0000313" key="2">
    <source>
        <dbReference type="EMBL" id="QRC91700.1"/>
    </source>
</evidence>
<protein>
    <submittedName>
        <fullName evidence="2">Uncharacterized protein</fullName>
    </submittedName>
</protein>
<dbReference type="Proteomes" id="UP000663193">
    <property type="component" value="Chromosome 2"/>
</dbReference>
<sequence>MAEPESDAISHEPDAVAAPSLIPSKRPASENGESTNATPKKLKDGAEAISVKDAAKKLFFPTEEELSEQELSQLSKIIFGDYLKLYKVPSASLTEDIRQFRLVKGSQVPFRLVCGFQLWLRETGQHASQAVFFSRLSKKLRRLLRDGSEEDASPNNSNMGAINPKRTRQTSRDIHKSNFGLPDWDQQLKQDTADMYARAYARDRAIENVTDVMSTIEEYASICSYNGLCQLAKLSGQPTRPQSIRHAPKPENLNEIISCTAVKYIHANLTYHSLYEVLQLVDDLSVIVAEGLNMLRRIRRFKEEIEDIDDPTLIDREGRYTSISVWNIHSGKRVKEVAKSVGSALKELVPRIRDLRKEYHMLKTVDKVSWDAVHGQSGSRDDLLKMCMHNWILYRLRTPPAVVVSNDFAARWRCWKALAQVDALERLMWHREDLQAALQALEKAVG</sequence>
<feature type="region of interest" description="Disordered" evidence="1">
    <location>
        <begin position="146"/>
        <end position="170"/>
    </location>
</feature>
<gene>
    <name evidence="2" type="ORF">JI435_019140</name>
</gene>
<feature type="region of interest" description="Disordered" evidence="1">
    <location>
        <begin position="1"/>
        <end position="45"/>
    </location>
</feature>
<dbReference type="EMBL" id="CP069024">
    <property type="protein sequence ID" value="QRC91700.1"/>
    <property type="molecule type" value="Genomic_DNA"/>
</dbReference>
<keyword evidence="3" id="KW-1185">Reference proteome</keyword>
<proteinExistence type="predicted"/>
<name>A0A7U2EV91_PHANO</name>
<evidence type="ECO:0000313" key="3">
    <source>
        <dbReference type="Proteomes" id="UP000663193"/>
    </source>
</evidence>
<dbReference type="AlphaFoldDB" id="A0A7U2EV91"/>
<evidence type="ECO:0000256" key="1">
    <source>
        <dbReference type="SAM" id="MobiDB-lite"/>
    </source>
</evidence>
<dbReference type="VEuPathDB" id="FungiDB:JI435_019140"/>
<organism evidence="2 3">
    <name type="scientific">Phaeosphaeria nodorum (strain SN15 / ATCC MYA-4574 / FGSC 10173)</name>
    <name type="common">Glume blotch fungus</name>
    <name type="synonym">Parastagonospora nodorum</name>
    <dbReference type="NCBI Taxonomy" id="321614"/>
    <lineage>
        <taxon>Eukaryota</taxon>
        <taxon>Fungi</taxon>
        <taxon>Dikarya</taxon>
        <taxon>Ascomycota</taxon>
        <taxon>Pezizomycotina</taxon>
        <taxon>Dothideomycetes</taxon>
        <taxon>Pleosporomycetidae</taxon>
        <taxon>Pleosporales</taxon>
        <taxon>Pleosporineae</taxon>
        <taxon>Phaeosphaeriaceae</taxon>
        <taxon>Parastagonospora</taxon>
    </lineage>
</organism>